<protein>
    <submittedName>
        <fullName evidence="2">Uncharacterized protein</fullName>
    </submittedName>
</protein>
<gene>
    <name evidence="2" type="ORF">HUG15_20295</name>
</gene>
<dbReference type="AlphaFoldDB" id="A0A7T6Z023"/>
<feature type="region of interest" description="Disordered" evidence="1">
    <location>
        <begin position="40"/>
        <end position="60"/>
    </location>
</feature>
<dbReference type="KEGG" id="scia:HUG15_20295"/>
<proteinExistence type="predicted"/>
<sequence>MFFDLQGEPNMPPTVGILYSAVKENSQRLRLITDGMSQEEVDYKGPNNNFNSTAQVNLST</sequence>
<evidence type="ECO:0000256" key="1">
    <source>
        <dbReference type="SAM" id="MobiDB-lite"/>
    </source>
</evidence>
<reference evidence="2 3" key="1">
    <citation type="submission" date="2020-06" db="EMBL/GenBank/DDBJ databases">
        <title>Genomic analysis of Salicibibacter sp. NKC5-3.</title>
        <authorList>
            <person name="Oh Y.J."/>
        </authorList>
    </citation>
    <scope>NUCLEOTIDE SEQUENCE [LARGE SCALE GENOMIC DNA]</scope>
    <source>
        <strain evidence="2 3">NKC5-3</strain>
    </source>
</reference>
<feature type="compositionally biased region" description="Polar residues" evidence="1">
    <location>
        <begin position="46"/>
        <end position="60"/>
    </location>
</feature>
<dbReference type="EMBL" id="CP054705">
    <property type="protein sequence ID" value="QQK74157.1"/>
    <property type="molecule type" value="Genomic_DNA"/>
</dbReference>
<evidence type="ECO:0000313" key="3">
    <source>
        <dbReference type="Proteomes" id="UP000595823"/>
    </source>
</evidence>
<evidence type="ECO:0000313" key="2">
    <source>
        <dbReference type="EMBL" id="QQK74157.1"/>
    </source>
</evidence>
<keyword evidence="3" id="KW-1185">Reference proteome</keyword>
<name>A0A7T6Z023_9BACI</name>
<accession>A0A7T6Z023</accession>
<dbReference type="Proteomes" id="UP000595823">
    <property type="component" value="Chromosome"/>
</dbReference>
<organism evidence="2 3">
    <name type="scientific">Salicibibacter cibarius</name>
    <dbReference type="NCBI Taxonomy" id="2743000"/>
    <lineage>
        <taxon>Bacteria</taxon>
        <taxon>Bacillati</taxon>
        <taxon>Bacillota</taxon>
        <taxon>Bacilli</taxon>
        <taxon>Bacillales</taxon>
        <taxon>Bacillaceae</taxon>
        <taxon>Salicibibacter</taxon>
    </lineage>
</organism>